<name>J3JJ74_ACTNH</name>
<keyword evidence="1" id="KW-0812">Transmembrane</keyword>
<dbReference type="Proteomes" id="UP000007814">
    <property type="component" value="Unassembled WGS sequence"/>
</dbReference>
<keyword evidence="1" id="KW-0472">Membrane</keyword>
<accession>J3JJ74</accession>
<organism evidence="2 3">
    <name type="scientific">Actinomyces naeslundii (strain ATCC 12104 / DSM 43013 / CCUG 2238 / JCM 8349 / NCTC 10301 / Howell 279)</name>
    <dbReference type="NCBI Taxonomy" id="1115803"/>
    <lineage>
        <taxon>Bacteria</taxon>
        <taxon>Bacillati</taxon>
        <taxon>Actinomycetota</taxon>
        <taxon>Actinomycetes</taxon>
        <taxon>Actinomycetales</taxon>
        <taxon>Actinomycetaceae</taxon>
        <taxon>Actinomyces</taxon>
    </lineage>
</organism>
<comment type="caution">
    <text evidence="2">The sequence shown here is derived from an EMBL/GenBank/DDBJ whole genome shotgun (WGS) entry which is preliminary data.</text>
</comment>
<dbReference type="InterPro" id="IPR025962">
    <property type="entry name" value="SdpI/YhfL"/>
</dbReference>
<feature type="transmembrane region" description="Helical" evidence="1">
    <location>
        <begin position="111"/>
        <end position="131"/>
    </location>
</feature>
<keyword evidence="1" id="KW-1133">Transmembrane helix</keyword>
<evidence type="ECO:0000313" key="3">
    <source>
        <dbReference type="Proteomes" id="UP000007814"/>
    </source>
</evidence>
<gene>
    <name evidence="2" type="ORF">HMPREF1129_1251</name>
</gene>
<dbReference type="Pfam" id="PF13630">
    <property type="entry name" value="SdpI"/>
    <property type="match status" value="1"/>
</dbReference>
<proteinExistence type="predicted"/>
<dbReference type="EMBL" id="ALJK01000162">
    <property type="protein sequence ID" value="EJN84191.1"/>
    <property type="molecule type" value="Genomic_DNA"/>
</dbReference>
<evidence type="ECO:0000313" key="2">
    <source>
        <dbReference type="EMBL" id="EJN84191.1"/>
    </source>
</evidence>
<dbReference type="AlphaFoldDB" id="J3JJ74"/>
<dbReference type="eggNOG" id="COG5658">
    <property type="taxonomic scope" value="Bacteria"/>
</dbReference>
<sequence>MQGELTGTENLHHSDGQRGTSMVETAISILMSLVLGVTGIVLVVLGRRMAQHRLPPNSWAGVRYEIAQRSEKNWYTMQARCAVATIGLGVVFIDSALLFVIQAVLHETVSILVPMAITLIQMVAGIAFLHVQARRCAAMLTRNA</sequence>
<reference evidence="2 3" key="1">
    <citation type="submission" date="2012-07" db="EMBL/GenBank/DDBJ databases">
        <authorList>
            <person name="Durkin A.S."/>
            <person name="McCorrison J."/>
            <person name="Torralba M."/>
            <person name="Gillis M."/>
            <person name="Methe B."/>
            <person name="Sutton G."/>
            <person name="Nelson K.E."/>
        </authorList>
    </citation>
    <scope>NUCLEOTIDE SEQUENCE [LARGE SCALE GENOMIC DNA]</scope>
    <source>
        <strain evidence="3">ATCC 12104 / DSM 43013 / CCUG 2238 / JCM 8349 / NCTC 10301 / Howell 279</strain>
    </source>
</reference>
<evidence type="ECO:0000256" key="1">
    <source>
        <dbReference type="SAM" id="Phobius"/>
    </source>
</evidence>
<feature type="transmembrane region" description="Helical" evidence="1">
    <location>
        <begin position="81"/>
        <end position="105"/>
    </location>
</feature>
<dbReference type="PATRIC" id="fig|1115803.3.peg.1946"/>
<protein>
    <submittedName>
        <fullName evidence="2">SdpI/YhfL family protein</fullName>
    </submittedName>
</protein>
<feature type="transmembrane region" description="Helical" evidence="1">
    <location>
        <begin position="26"/>
        <end position="45"/>
    </location>
</feature>